<feature type="chain" id="PRO_5044601698" evidence="9">
    <location>
        <begin position="26"/>
        <end position="633"/>
    </location>
</feature>
<feature type="active site" description="Proton acceptor" evidence="6">
    <location>
        <position position="338"/>
    </location>
</feature>
<dbReference type="OrthoDB" id="9760116at2"/>
<evidence type="ECO:0000256" key="6">
    <source>
        <dbReference type="PIRSR" id="PIRSR606710-1"/>
    </source>
</evidence>
<feature type="site" description="Important for catalytic activity, responsible for pKa modulation of the active site Glu and correct orientation of both the proton donor and substrate" evidence="7">
    <location>
        <position position="450"/>
    </location>
</feature>
<evidence type="ECO:0000313" key="10">
    <source>
        <dbReference type="EMBL" id="GGY35824.1"/>
    </source>
</evidence>
<reference evidence="10" key="1">
    <citation type="journal article" date="2014" name="Int. J. Syst. Evol. Microbiol.">
        <title>Complete genome sequence of Corynebacterium casei LMG S-19264T (=DSM 44701T), isolated from a smear-ripened cheese.</title>
        <authorList>
            <consortium name="US DOE Joint Genome Institute (JGI-PGF)"/>
            <person name="Walter F."/>
            <person name="Albersmeier A."/>
            <person name="Kalinowski J."/>
            <person name="Ruckert C."/>
        </authorList>
    </citation>
    <scope>NUCLEOTIDE SEQUENCE</scope>
    <source>
        <strain evidence="10">KCTC 12343</strain>
    </source>
</reference>
<accession>A0A411WXJ2</accession>
<dbReference type="InterPro" id="IPR006710">
    <property type="entry name" value="Glyco_hydro_43"/>
</dbReference>
<keyword evidence="2" id="KW-0858">Xylan degradation</keyword>
<feature type="active site" description="Proton donor" evidence="6">
    <location>
        <position position="497"/>
    </location>
</feature>
<feature type="signal peptide" evidence="9">
    <location>
        <begin position="1"/>
        <end position="25"/>
    </location>
</feature>
<dbReference type="InterPro" id="IPR023296">
    <property type="entry name" value="Glyco_hydro_beta-prop_sf"/>
</dbReference>
<reference evidence="11 12" key="2">
    <citation type="submission" date="2019-02" db="EMBL/GenBank/DDBJ databases">
        <title>Draft Genome Sequences of Six Type Strains of the Genus Massilia.</title>
        <authorList>
            <person name="Miess H."/>
            <person name="Frediansyhah A."/>
            <person name="Gross H."/>
        </authorList>
    </citation>
    <scope>NUCLEOTIDE SEQUENCE [LARGE SCALE GENOMIC DNA]</scope>
    <source>
        <strain evidence="11 12">DSM 17472</strain>
    </source>
</reference>
<evidence type="ECO:0000256" key="8">
    <source>
        <dbReference type="SAM" id="MobiDB-lite"/>
    </source>
</evidence>
<evidence type="ECO:0000313" key="12">
    <source>
        <dbReference type="Proteomes" id="UP000292307"/>
    </source>
</evidence>
<dbReference type="Pfam" id="PF04616">
    <property type="entry name" value="Glyco_hydro_43"/>
    <property type="match status" value="2"/>
</dbReference>
<proteinExistence type="inferred from homology"/>
<keyword evidence="9" id="KW-0732">Signal</keyword>
<dbReference type="EMBL" id="CP036401">
    <property type="protein sequence ID" value="QBI01418.1"/>
    <property type="molecule type" value="Genomic_DNA"/>
</dbReference>
<keyword evidence="12" id="KW-1185">Reference proteome</keyword>
<dbReference type="GO" id="GO:0045493">
    <property type="term" value="P:xylan catabolic process"/>
    <property type="evidence" value="ECO:0007669"/>
    <property type="project" value="UniProtKB-KW"/>
</dbReference>
<keyword evidence="5" id="KW-0326">Glycosidase</keyword>
<sequence>MPTNPTWRRPALAMALLALAAGAQAQPSKWPDITWLFTSFHGKGDGLHLSASADGKAWTDLGKIFLKPSVGSGLMRDPHILRGPDGVFRMVWTTGWKDRGIGYAASTDLVNWSAQRYLPIFEKTAGATDAWAPETFYDEASGQYVITLSSDIDGRFPETKSAERMNHRTYYVTTKDFVTFSEPALFLDPGFDHIDTTVVRDGARYISVFKEGDRQKAGKWGAVRWAVADRALGPWRVMPEPIVSGLRAEGPTLYTQDGRTTLLVDFYADKRYGAFQTTDWKTWTDVSAQVSVADGQRHGSVLAVPAWLAKELGTARPRAEAVEPKPAPPPILDGFTADPSIRLFGDTYYIYPTSDKPNWQTTDFSVWSSKDLVEWKKERMILDVANDLKWAKVEAWAPDVIERNGTYYMYFCAQGNIGVATSKSPTGPFVDALGKPLVAKGTGVQTNTIDPYPFIDDDGQAYLYYGNGKLGNVYKLKPDMVTLDGPVHTIELRDHREAPVVFKRNGKYYFMWSIDDARSPDYRVGWGVADSPLGPVRSPDRDFIVLRRSGPAVATAHHSVVNVPGTDRWYVAYHRHALPQGNGYQRQTVLARMAFNADGSIQPMDPMAVPFRPGDVGEPIRNGKAAAPVGTGR</sequence>
<dbReference type="EMBL" id="BMWV01000003">
    <property type="protein sequence ID" value="GGY35824.1"/>
    <property type="molecule type" value="Genomic_DNA"/>
</dbReference>
<evidence type="ECO:0000256" key="1">
    <source>
        <dbReference type="ARBA" id="ARBA00009865"/>
    </source>
</evidence>
<dbReference type="GO" id="GO:0004553">
    <property type="term" value="F:hydrolase activity, hydrolyzing O-glycosyl compounds"/>
    <property type="evidence" value="ECO:0007669"/>
    <property type="project" value="InterPro"/>
</dbReference>
<keyword evidence="2" id="KW-0624">Polysaccharide degradation</keyword>
<dbReference type="RefSeq" id="WP_131145540.1">
    <property type="nucleotide sequence ID" value="NZ_BMWV01000003.1"/>
</dbReference>
<evidence type="ECO:0000256" key="9">
    <source>
        <dbReference type="SAM" id="SignalP"/>
    </source>
</evidence>
<evidence type="ECO:0000256" key="5">
    <source>
        <dbReference type="ARBA" id="ARBA00023295"/>
    </source>
</evidence>
<evidence type="ECO:0000313" key="11">
    <source>
        <dbReference type="EMBL" id="QBI01418.1"/>
    </source>
</evidence>
<dbReference type="Proteomes" id="UP000292307">
    <property type="component" value="Chromosome"/>
</dbReference>
<dbReference type="InterPro" id="IPR052176">
    <property type="entry name" value="Glycosyl_Hydrlase_43_Enz"/>
</dbReference>
<dbReference type="Gene3D" id="2.115.10.20">
    <property type="entry name" value="Glycosyl hydrolase domain, family 43"/>
    <property type="match status" value="2"/>
</dbReference>
<dbReference type="AlphaFoldDB" id="A0A411WXJ2"/>
<evidence type="ECO:0000256" key="3">
    <source>
        <dbReference type="ARBA" id="ARBA00022801"/>
    </source>
</evidence>
<dbReference type="Proteomes" id="UP000628442">
    <property type="component" value="Unassembled WGS sequence"/>
</dbReference>
<evidence type="ECO:0000256" key="7">
    <source>
        <dbReference type="PIRSR" id="PIRSR606710-2"/>
    </source>
</evidence>
<name>A0A411WXJ2_9BURK</name>
<dbReference type="SUPFAM" id="SSF75005">
    <property type="entry name" value="Arabinanase/levansucrase/invertase"/>
    <property type="match status" value="2"/>
</dbReference>
<dbReference type="CDD" id="cd09004">
    <property type="entry name" value="GH43_bXyl-like"/>
    <property type="match status" value="1"/>
</dbReference>
<feature type="region of interest" description="Disordered" evidence="8">
    <location>
        <begin position="612"/>
        <end position="633"/>
    </location>
</feature>
<gene>
    <name evidence="11" type="ORF">EYF70_11560</name>
    <name evidence="10" type="ORF">GCM10007387_17590</name>
</gene>
<keyword evidence="4" id="KW-0119">Carbohydrate metabolism</keyword>
<keyword evidence="3 11" id="KW-0378">Hydrolase</keyword>
<evidence type="ECO:0000256" key="2">
    <source>
        <dbReference type="ARBA" id="ARBA00022651"/>
    </source>
</evidence>
<dbReference type="PANTHER" id="PTHR43772:SF2">
    <property type="entry name" value="PUTATIVE (AFU_ORTHOLOGUE AFUA_2G04480)-RELATED"/>
    <property type="match status" value="1"/>
</dbReference>
<reference evidence="10" key="3">
    <citation type="submission" date="2022-12" db="EMBL/GenBank/DDBJ databases">
        <authorList>
            <person name="Sun Q."/>
            <person name="Kim S."/>
        </authorList>
    </citation>
    <scope>NUCLEOTIDE SEQUENCE</scope>
    <source>
        <strain evidence="10">KCTC 12343</strain>
    </source>
</reference>
<comment type="similarity">
    <text evidence="1">Belongs to the glycosyl hydrolase 43 family.</text>
</comment>
<dbReference type="PANTHER" id="PTHR43772">
    <property type="entry name" value="ENDO-1,4-BETA-XYLANASE"/>
    <property type="match status" value="1"/>
</dbReference>
<protein>
    <submittedName>
        <fullName evidence="11">Glycosyl hydrolase family 43</fullName>
    </submittedName>
</protein>
<organism evidence="10 13">
    <name type="scientific">Pseudoduganella albidiflava</name>
    <dbReference type="NCBI Taxonomy" id="321983"/>
    <lineage>
        <taxon>Bacteria</taxon>
        <taxon>Pseudomonadati</taxon>
        <taxon>Pseudomonadota</taxon>
        <taxon>Betaproteobacteria</taxon>
        <taxon>Burkholderiales</taxon>
        <taxon>Oxalobacteraceae</taxon>
        <taxon>Telluria group</taxon>
        <taxon>Pseudoduganella</taxon>
    </lineage>
</organism>
<evidence type="ECO:0000313" key="13">
    <source>
        <dbReference type="Proteomes" id="UP000628442"/>
    </source>
</evidence>
<dbReference type="CDD" id="cd08983">
    <property type="entry name" value="GH43_Bt3655-like"/>
    <property type="match status" value="1"/>
</dbReference>
<evidence type="ECO:0000256" key="4">
    <source>
        <dbReference type="ARBA" id="ARBA00023277"/>
    </source>
</evidence>